<dbReference type="PANTHER" id="PTHR43618">
    <property type="entry name" value="7-ALPHA-HYDROXYSTEROID DEHYDROGENASE"/>
    <property type="match status" value="1"/>
</dbReference>
<evidence type="ECO:0000256" key="3">
    <source>
        <dbReference type="ARBA" id="ARBA00023002"/>
    </source>
</evidence>
<sequence length="255" mass="27311">MNSLFDFTNKTAIISGGSRGLGEQMAKTLGEAGANIVICSRNLEQCTKTAAKLQDKGIKVLALPCDVSKKEDIDNVISQTIAKFQTIDILINNSGTSWMAPFLDYPEEKWDKVLDVNLKGSFLFSQAAAKKMAEQKRGKIINVSSVTAFNGTPPHLLDAIAYNTSKGALITLTKELAIKLARYNIQVNAIAPGFFPTSITTKLEDSKNLITAGIPARRLGELSDLDGIILLLAGESSNYITGQTIAIDGGLSSSL</sequence>
<dbReference type="FunFam" id="3.40.50.720:FF:000084">
    <property type="entry name" value="Short-chain dehydrogenase reductase"/>
    <property type="match status" value="1"/>
</dbReference>
<evidence type="ECO:0000256" key="2">
    <source>
        <dbReference type="ARBA" id="ARBA00022857"/>
    </source>
</evidence>
<dbReference type="Proteomes" id="UP000036045">
    <property type="component" value="Unassembled WGS sequence"/>
</dbReference>
<proteinExistence type="inferred from homology"/>
<dbReference type="PATRIC" id="fig|1397.4.peg.5610"/>
<dbReference type="RefSeq" id="WP_047942227.1">
    <property type="nucleotide sequence ID" value="NZ_JBCLPU010000005.1"/>
</dbReference>
<accession>A0A0J1LBI6</accession>
<dbReference type="Pfam" id="PF13561">
    <property type="entry name" value="adh_short_C2"/>
    <property type="match status" value="1"/>
</dbReference>
<dbReference type="GO" id="GO:0008874">
    <property type="term" value="F:gluconate 5-dehydrogenase activity"/>
    <property type="evidence" value="ECO:0007669"/>
    <property type="project" value="UniProtKB-EC"/>
</dbReference>
<dbReference type="PRINTS" id="PR00081">
    <property type="entry name" value="GDHRDH"/>
</dbReference>
<gene>
    <name evidence="4" type="ORF">ABW02_11415</name>
</gene>
<dbReference type="PRINTS" id="PR00080">
    <property type="entry name" value="SDRFAMILY"/>
</dbReference>
<dbReference type="EMBL" id="LDPH01000009">
    <property type="protein sequence ID" value="KLV26290.1"/>
    <property type="molecule type" value="Genomic_DNA"/>
</dbReference>
<keyword evidence="5" id="KW-1185">Reference proteome</keyword>
<dbReference type="Gene3D" id="3.40.50.720">
    <property type="entry name" value="NAD(P)-binding Rossmann-like Domain"/>
    <property type="match status" value="1"/>
</dbReference>
<dbReference type="SUPFAM" id="SSF51735">
    <property type="entry name" value="NAD(P)-binding Rossmann-fold domains"/>
    <property type="match status" value="1"/>
</dbReference>
<dbReference type="NCBIfam" id="NF005559">
    <property type="entry name" value="PRK07231.1"/>
    <property type="match status" value="1"/>
</dbReference>
<reference evidence="4 5" key="1">
    <citation type="submission" date="2015-05" db="EMBL/GenBank/DDBJ databases">
        <title>Whole genome sequence and identification of bacterial endophytes from Costus igneus.</title>
        <authorList>
            <person name="Lee Y.P."/>
            <person name="Gan H.M."/>
            <person name="Eng W."/>
            <person name="Wheatley M.S."/>
            <person name="Caraballo A."/>
            <person name="Polter S."/>
            <person name="Savka M.A."/>
            <person name="Hudson A.O."/>
        </authorList>
    </citation>
    <scope>NUCLEOTIDE SEQUENCE [LARGE SCALE GENOMIC DNA]</scope>
    <source>
        <strain evidence="4 5">RIT379</strain>
    </source>
</reference>
<keyword evidence="3 4" id="KW-0560">Oxidoreductase</keyword>
<dbReference type="NCBIfam" id="NF006070">
    <property type="entry name" value="PRK08213.1"/>
    <property type="match status" value="1"/>
</dbReference>
<evidence type="ECO:0000256" key="1">
    <source>
        <dbReference type="ARBA" id="ARBA00006484"/>
    </source>
</evidence>
<evidence type="ECO:0000313" key="4">
    <source>
        <dbReference type="EMBL" id="KLV26290.1"/>
    </source>
</evidence>
<dbReference type="GO" id="GO:0008206">
    <property type="term" value="P:bile acid metabolic process"/>
    <property type="evidence" value="ECO:0007669"/>
    <property type="project" value="UniProtKB-ARBA"/>
</dbReference>
<protein>
    <submittedName>
        <fullName evidence="4">Gluconate 5-dehydrogenase</fullName>
        <ecNumber evidence="4">1.1.1.69</ecNumber>
    </submittedName>
</protein>
<organism evidence="4 5">
    <name type="scientific">Niallia circulans</name>
    <name type="common">Bacillus circulans</name>
    <dbReference type="NCBI Taxonomy" id="1397"/>
    <lineage>
        <taxon>Bacteria</taxon>
        <taxon>Bacillati</taxon>
        <taxon>Bacillota</taxon>
        <taxon>Bacilli</taxon>
        <taxon>Bacillales</taxon>
        <taxon>Bacillaceae</taxon>
        <taxon>Niallia</taxon>
    </lineage>
</organism>
<evidence type="ECO:0000313" key="5">
    <source>
        <dbReference type="Proteomes" id="UP000036045"/>
    </source>
</evidence>
<dbReference type="InterPro" id="IPR036291">
    <property type="entry name" value="NAD(P)-bd_dom_sf"/>
</dbReference>
<dbReference type="PANTHER" id="PTHR43618:SF8">
    <property type="entry name" value="7ALPHA-HYDROXYSTEROID DEHYDROGENASE"/>
    <property type="match status" value="1"/>
</dbReference>
<name>A0A0J1LBI6_NIACI</name>
<dbReference type="OrthoDB" id="9803333at2"/>
<keyword evidence="2" id="KW-0521">NADP</keyword>
<dbReference type="EC" id="1.1.1.69" evidence="4"/>
<comment type="similarity">
    <text evidence="1">Belongs to the short-chain dehydrogenases/reductases (SDR) family.</text>
</comment>
<dbReference type="InterPro" id="IPR002347">
    <property type="entry name" value="SDR_fam"/>
</dbReference>
<dbReference type="InterPro" id="IPR052178">
    <property type="entry name" value="Sec_Metab_Biosynth_SDR"/>
</dbReference>
<dbReference type="AlphaFoldDB" id="A0A0J1LBI6"/>
<comment type="caution">
    <text evidence="4">The sequence shown here is derived from an EMBL/GenBank/DDBJ whole genome shotgun (WGS) entry which is preliminary data.</text>
</comment>